<dbReference type="OrthoDB" id="574243at2"/>
<dbReference type="Pfam" id="PF19493">
    <property type="entry name" value="Trypco1"/>
    <property type="match status" value="1"/>
</dbReference>
<evidence type="ECO:0000259" key="1">
    <source>
        <dbReference type="Pfam" id="PF19493"/>
    </source>
</evidence>
<comment type="caution">
    <text evidence="2">The sequence shown here is derived from an EMBL/GenBank/DDBJ whole genome shotgun (WGS) entry which is preliminary data.</text>
</comment>
<dbReference type="EMBL" id="RBXR01000001">
    <property type="protein sequence ID" value="RKT74640.1"/>
    <property type="molecule type" value="Genomic_DNA"/>
</dbReference>
<accession>A0A495XJP4</accession>
<sequence length="128" mass="13849">MATEHPHSELIRFPLADGGSVLVEVDEPPGISRAGRSSTRVLQEARATFEQAVAGVRDAAAAALAQFTSMTRAPDEVELKFGLKLDAEAGAVIARTGVQGQFEVKLRWRRDDLPPEEETVEEEPVAEP</sequence>
<name>A0A495XJP4_9PSEU</name>
<dbReference type="RefSeq" id="WP_121229573.1">
    <property type="nucleotide sequence ID" value="NZ_JBIUBA010000006.1"/>
</dbReference>
<dbReference type="Proteomes" id="UP000272729">
    <property type="component" value="Unassembled WGS sequence"/>
</dbReference>
<protein>
    <recommendedName>
        <fullName evidence="1">Trypsin-co-occurring domain-containing protein</fullName>
    </recommendedName>
</protein>
<dbReference type="InterPro" id="IPR045794">
    <property type="entry name" value="Trypco1"/>
</dbReference>
<keyword evidence="3" id="KW-1185">Reference proteome</keyword>
<dbReference type="AlphaFoldDB" id="A0A495XJP4"/>
<proteinExistence type="predicted"/>
<evidence type="ECO:0000313" key="2">
    <source>
        <dbReference type="EMBL" id="RKT74640.1"/>
    </source>
</evidence>
<organism evidence="2 3">
    <name type="scientific">Saccharothrix variisporea</name>
    <dbReference type="NCBI Taxonomy" id="543527"/>
    <lineage>
        <taxon>Bacteria</taxon>
        <taxon>Bacillati</taxon>
        <taxon>Actinomycetota</taxon>
        <taxon>Actinomycetes</taxon>
        <taxon>Pseudonocardiales</taxon>
        <taxon>Pseudonocardiaceae</taxon>
        <taxon>Saccharothrix</taxon>
    </lineage>
</organism>
<reference evidence="2 3" key="1">
    <citation type="submission" date="2018-10" db="EMBL/GenBank/DDBJ databases">
        <title>Sequencing the genomes of 1000 actinobacteria strains.</title>
        <authorList>
            <person name="Klenk H.-P."/>
        </authorList>
    </citation>
    <scope>NUCLEOTIDE SEQUENCE [LARGE SCALE GENOMIC DNA]</scope>
    <source>
        <strain evidence="2 3">DSM 43911</strain>
    </source>
</reference>
<dbReference type="NCBIfam" id="NF041216">
    <property type="entry name" value="CU044_2847_fam"/>
    <property type="match status" value="1"/>
</dbReference>
<gene>
    <name evidence="2" type="ORF">DFJ66_8007</name>
</gene>
<evidence type="ECO:0000313" key="3">
    <source>
        <dbReference type="Proteomes" id="UP000272729"/>
    </source>
</evidence>
<feature type="domain" description="Trypsin-co-occurring" evidence="1">
    <location>
        <begin position="13"/>
        <end position="110"/>
    </location>
</feature>